<dbReference type="Proteomes" id="UP001482620">
    <property type="component" value="Unassembled WGS sequence"/>
</dbReference>
<evidence type="ECO:0000256" key="1">
    <source>
        <dbReference type="SAM" id="MobiDB-lite"/>
    </source>
</evidence>
<feature type="region of interest" description="Disordered" evidence="1">
    <location>
        <begin position="87"/>
        <end position="108"/>
    </location>
</feature>
<keyword evidence="2" id="KW-0472">Membrane</keyword>
<evidence type="ECO:0000313" key="4">
    <source>
        <dbReference type="Proteomes" id="UP001482620"/>
    </source>
</evidence>
<sequence length="108" mass="12651">MDYLNFRSTEGMTQAEKYHITTLCFWSNSLVFVFFFSTLSYSELVDLDEQRKPSRTKNGRSLAVVTKDLHMNSKIIQDQTAKTFHQPTAAHQMVKKHVQQTEKQNNFM</sequence>
<accession>A0ABV0U5E4</accession>
<protein>
    <submittedName>
        <fullName evidence="3">Uncharacterized protein</fullName>
    </submittedName>
</protein>
<keyword evidence="2" id="KW-1133">Transmembrane helix</keyword>
<feature type="transmembrane region" description="Helical" evidence="2">
    <location>
        <begin position="20"/>
        <end position="42"/>
    </location>
</feature>
<evidence type="ECO:0000313" key="3">
    <source>
        <dbReference type="EMBL" id="MEQ2239063.1"/>
    </source>
</evidence>
<comment type="caution">
    <text evidence="3">The sequence shown here is derived from an EMBL/GenBank/DDBJ whole genome shotgun (WGS) entry which is preliminary data.</text>
</comment>
<evidence type="ECO:0000256" key="2">
    <source>
        <dbReference type="SAM" id="Phobius"/>
    </source>
</evidence>
<name>A0ABV0U5E4_9TELE</name>
<dbReference type="EMBL" id="JAHRIQ010057954">
    <property type="protein sequence ID" value="MEQ2239063.1"/>
    <property type="molecule type" value="Genomic_DNA"/>
</dbReference>
<keyword evidence="4" id="KW-1185">Reference proteome</keyword>
<keyword evidence="2" id="KW-0812">Transmembrane</keyword>
<proteinExistence type="predicted"/>
<organism evidence="3 4">
    <name type="scientific">Ilyodon furcidens</name>
    <name type="common">goldbreast splitfin</name>
    <dbReference type="NCBI Taxonomy" id="33524"/>
    <lineage>
        <taxon>Eukaryota</taxon>
        <taxon>Metazoa</taxon>
        <taxon>Chordata</taxon>
        <taxon>Craniata</taxon>
        <taxon>Vertebrata</taxon>
        <taxon>Euteleostomi</taxon>
        <taxon>Actinopterygii</taxon>
        <taxon>Neopterygii</taxon>
        <taxon>Teleostei</taxon>
        <taxon>Neoteleostei</taxon>
        <taxon>Acanthomorphata</taxon>
        <taxon>Ovalentaria</taxon>
        <taxon>Atherinomorphae</taxon>
        <taxon>Cyprinodontiformes</taxon>
        <taxon>Goodeidae</taxon>
        <taxon>Ilyodon</taxon>
    </lineage>
</organism>
<reference evidence="3 4" key="1">
    <citation type="submission" date="2021-06" db="EMBL/GenBank/DDBJ databases">
        <authorList>
            <person name="Palmer J.M."/>
        </authorList>
    </citation>
    <scope>NUCLEOTIDE SEQUENCE [LARGE SCALE GENOMIC DNA]</scope>
    <source>
        <strain evidence="4">if_2019</strain>
        <tissue evidence="3">Muscle</tissue>
    </source>
</reference>
<gene>
    <name evidence="3" type="ORF">ILYODFUR_000678</name>
</gene>